<evidence type="ECO:0000256" key="1">
    <source>
        <dbReference type="SAM" id="MobiDB-lite"/>
    </source>
</evidence>
<dbReference type="Proteomes" id="UP001479290">
    <property type="component" value="Unassembled WGS sequence"/>
</dbReference>
<keyword evidence="4" id="KW-1185">Reference proteome</keyword>
<keyword evidence="2" id="KW-0812">Transmembrane</keyword>
<comment type="caution">
    <text evidence="3">The sequence shown here is derived from an EMBL/GenBank/DDBJ whole genome shotgun (WGS) entry which is preliminary data.</text>
</comment>
<reference evidence="3 4" key="1">
    <citation type="submission" date="2024-05" db="EMBL/GenBank/DDBJ databases">
        <title>A high-quality chromosomal-level genome assembly of Topmouth culter (Culter alburnus).</title>
        <authorList>
            <person name="Zhao H."/>
        </authorList>
    </citation>
    <scope>NUCLEOTIDE SEQUENCE [LARGE SCALE GENOMIC DNA]</scope>
    <source>
        <strain evidence="3">CATC2023</strain>
        <tissue evidence="3">Muscle</tissue>
    </source>
</reference>
<accession>A0AAW2B7C4</accession>
<dbReference type="EMBL" id="JAWDJR010000001">
    <property type="protein sequence ID" value="KAK9981353.1"/>
    <property type="molecule type" value="Genomic_DNA"/>
</dbReference>
<evidence type="ECO:0000313" key="4">
    <source>
        <dbReference type="Proteomes" id="UP001479290"/>
    </source>
</evidence>
<keyword evidence="2" id="KW-1133">Transmembrane helix</keyword>
<feature type="transmembrane region" description="Helical" evidence="2">
    <location>
        <begin position="34"/>
        <end position="51"/>
    </location>
</feature>
<name>A0AAW2B7C4_CULAL</name>
<evidence type="ECO:0000313" key="3">
    <source>
        <dbReference type="EMBL" id="KAK9981353.1"/>
    </source>
</evidence>
<keyword evidence="2" id="KW-0472">Membrane</keyword>
<proteinExistence type="predicted"/>
<organism evidence="3 4">
    <name type="scientific">Culter alburnus</name>
    <name type="common">Topmouth culter</name>
    <dbReference type="NCBI Taxonomy" id="194366"/>
    <lineage>
        <taxon>Eukaryota</taxon>
        <taxon>Metazoa</taxon>
        <taxon>Chordata</taxon>
        <taxon>Craniata</taxon>
        <taxon>Vertebrata</taxon>
        <taxon>Euteleostomi</taxon>
        <taxon>Actinopterygii</taxon>
        <taxon>Neopterygii</taxon>
        <taxon>Teleostei</taxon>
        <taxon>Ostariophysi</taxon>
        <taxon>Cypriniformes</taxon>
        <taxon>Xenocyprididae</taxon>
        <taxon>Xenocypridinae</taxon>
        <taxon>Culter</taxon>
    </lineage>
</organism>
<evidence type="ECO:0000256" key="2">
    <source>
        <dbReference type="SAM" id="Phobius"/>
    </source>
</evidence>
<dbReference type="AlphaFoldDB" id="A0AAW2B7C4"/>
<sequence length="88" mass="9595">MFLIENSNSSAGLSSETASSLPSESFSPEQQSCVSPLLLILCVLLIMILWVKMGEDSLEELVRRLTVIVHKIGGPKCVCMQRFSVGPI</sequence>
<protein>
    <submittedName>
        <fullName evidence="3">Uncharacterized protein</fullName>
    </submittedName>
</protein>
<feature type="region of interest" description="Disordered" evidence="1">
    <location>
        <begin position="1"/>
        <end position="29"/>
    </location>
</feature>
<gene>
    <name evidence="3" type="ORF">ABG768_000899</name>
</gene>